<feature type="compositionally biased region" description="Polar residues" evidence="1">
    <location>
        <begin position="38"/>
        <end position="49"/>
    </location>
</feature>
<dbReference type="AlphaFoldDB" id="A0A9D2Q572"/>
<sequence length="250" mass="28746">MRITGNAFYPYQTRLTQQKQSAKEEPQQDAVQKEEKQQNTVDTNQSKPLTASEKAENLKNYFLEKYKSYGLTLSSGLTPAKHGVAPSFSVDPRAIEQAANDPQKAKELDDMLSAAVMIDSNWFNAMNHPPEVKVSLSVHINADGTSTGMLRREYSSLEAKNKYGGFDANSFLDEQEELLKNKKSDFDYEKAVGTDWSEKLTEELWQEHLEDKKWLRQLRNDVRMEEWVSGQQEERYFLTGKKNQFMDVKA</sequence>
<feature type="region of interest" description="Disordered" evidence="1">
    <location>
        <begin position="1"/>
        <end position="54"/>
    </location>
</feature>
<dbReference type="Proteomes" id="UP000823918">
    <property type="component" value="Unassembled WGS sequence"/>
</dbReference>
<feature type="compositionally biased region" description="Basic and acidic residues" evidence="1">
    <location>
        <begin position="21"/>
        <end position="37"/>
    </location>
</feature>
<name>A0A9D2Q572_9FIRM</name>
<accession>A0A9D2Q572</accession>
<evidence type="ECO:0000313" key="2">
    <source>
        <dbReference type="EMBL" id="HJC73064.1"/>
    </source>
</evidence>
<proteinExistence type="predicted"/>
<evidence type="ECO:0000256" key="1">
    <source>
        <dbReference type="SAM" id="MobiDB-lite"/>
    </source>
</evidence>
<organism evidence="2 3">
    <name type="scientific">Candidatus Ruthenibacterium merdavium</name>
    <dbReference type="NCBI Taxonomy" id="2838752"/>
    <lineage>
        <taxon>Bacteria</taxon>
        <taxon>Bacillati</taxon>
        <taxon>Bacillota</taxon>
        <taxon>Clostridia</taxon>
        <taxon>Eubacteriales</taxon>
        <taxon>Oscillospiraceae</taxon>
        <taxon>Ruthenibacterium</taxon>
    </lineage>
</organism>
<reference evidence="2" key="2">
    <citation type="submission" date="2021-04" db="EMBL/GenBank/DDBJ databases">
        <authorList>
            <person name="Gilroy R."/>
        </authorList>
    </citation>
    <scope>NUCLEOTIDE SEQUENCE</scope>
    <source>
        <strain evidence="2">5933</strain>
    </source>
</reference>
<gene>
    <name evidence="2" type="ORF">H9698_09780</name>
</gene>
<comment type="caution">
    <text evidence="2">The sequence shown here is derived from an EMBL/GenBank/DDBJ whole genome shotgun (WGS) entry which is preliminary data.</text>
</comment>
<reference evidence="2" key="1">
    <citation type="journal article" date="2021" name="PeerJ">
        <title>Extensive microbial diversity within the chicken gut microbiome revealed by metagenomics and culture.</title>
        <authorList>
            <person name="Gilroy R."/>
            <person name="Ravi A."/>
            <person name="Getino M."/>
            <person name="Pursley I."/>
            <person name="Horton D.L."/>
            <person name="Alikhan N.F."/>
            <person name="Baker D."/>
            <person name="Gharbi K."/>
            <person name="Hall N."/>
            <person name="Watson M."/>
            <person name="Adriaenssens E.M."/>
            <person name="Foster-Nyarko E."/>
            <person name="Jarju S."/>
            <person name="Secka A."/>
            <person name="Antonio M."/>
            <person name="Oren A."/>
            <person name="Chaudhuri R.R."/>
            <person name="La Ragione R."/>
            <person name="Hildebrand F."/>
            <person name="Pallen M.J."/>
        </authorList>
    </citation>
    <scope>NUCLEOTIDE SEQUENCE</scope>
    <source>
        <strain evidence="2">5933</strain>
    </source>
</reference>
<dbReference type="EMBL" id="DWWA01000051">
    <property type="protein sequence ID" value="HJC73064.1"/>
    <property type="molecule type" value="Genomic_DNA"/>
</dbReference>
<evidence type="ECO:0000313" key="3">
    <source>
        <dbReference type="Proteomes" id="UP000823918"/>
    </source>
</evidence>
<protein>
    <submittedName>
        <fullName evidence="2">Uncharacterized protein</fullName>
    </submittedName>
</protein>